<dbReference type="InterPro" id="IPR011051">
    <property type="entry name" value="RmlC_Cupin_sf"/>
</dbReference>
<reference evidence="1 2" key="1">
    <citation type="submission" date="2018-01" db="EMBL/GenBank/DDBJ databases">
        <authorList>
            <person name="Fu G.-Y."/>
        </authorList>
    </citation>
    <scope>NUCLEOTIDE SEQUENCE [LARGE SCALE GENOMIC DNA]</scope>
    <source>
        <strain evidence="1 2">SY39</strain>
    </source>
</reference>
<evidence type="ECO:0000313" key="1">
    <source>
        <dbReference type="EMBL" id="AUN95992.1"/>
    </source>
</evidence>
<organism evidence="1 2">
    <name type="scientific">Pseudazoarcus pumilus</name>
    <dbReference type="NCBI Taxonomy" id="2067960"/>
    <lineage>
        <taxon>Bacteria</taxon>
        <taxon>Pseudomonadati</taxon>
        <taxon>Pseudomonadota</taxon>
        <taxon>Betaproteobacteria</taxon>
        <taxon>Rhodocyclales</taxon>
        <taxon>Zoogloeaceae</taxon>
        <taxon>Pseudazoarcus</taxon>
    </lineage>
</organism>
<sequence length="127" mass="14092">MDAQIAHDEGDEYFFREGCHITEWWNRSEDGAASIARVRVEAGVATRWHRLAGVTERYVILSGRGRVEVGDSDRLCEEIGPGDVVLIPPDTLQRITAGTDGELLFLAVCTPRFTPACYEEPDRPSTA</sequence>
<accession>A0A2I6S9Q7</accession>
<name>A0A2I6S9Q7_9RHOO</name>
<dbReference type="PANTHER" id="PTHR36114">
    <property type="entry name" value="16.7 KDA PROTEIN IN WHIE LOCUS"/>
    <property type="match status" value="1"/>
</dbReference>
<dbReference type="OrthoDB" id="9783876at2"/>
<dbReference type="PANTHER" id="PTHR36114:SF8">
    <property type="entry name" value="CUPIN TYPE-1 DOMAIN-CONTAINING PROTEIN"/>
    <property type="match status" value="1"/>
</dbReference>
<dbReference type="SUPFAM" id="SSF51182">
    <property type="entry name" value="RmlC-like cupins"/>
    <property type="match status" value="1"/>
</dbReference>
<dbReference type="AlphaFoldDB" id="A0A2I6S9Q7"/>
<dbReference type="Proteomes" id="UP000242205">
    <property type="component" value="Chromosome"/>
</dbReference>
<dbReference type="CDD" id="cd02214">
    <property type="entry name" value="cupin_MJ1618"/>
    <property type="match status" value="1"/>
</dbReference>
<keyword evidence="2" id="KW-1185">Reference proteome</keyword>
<dbReference type="InterPro" id="IPR014710">
    <property type="entry name" value="RmlC-like_jellyroll"/>
</dbReference>
<evidence type="ECO:0000313" key="2">
    <source>
        <dbReference type="Proteomes" id="UP000242205"/>
    </source>
</evidence>
<dbReference type="RefSeq" id="WP_102248037.1">
    <property type="nucleotide sequence ID" value="NZ_CP025682.1"/>
</dbReference>
<dbReference type="EMBL" id="CP025682">
    <property type="protein sequence ID" value="AUN95992.1"/>
    <property type="molecule type" value="Genomic_DNA"/>
</dbReference>
<protein>
    <submittedName>
        <fullName evidence="1">Cupin domain-containing protein</fullName>
    </submittedName>
</protein>
<dbReference type="KEGG" id="atw:C0099_14220"/>
<dbReference type="Gene3D" id="2.60.120.10">
    <property type="entry name" value="Jelly Rolls"/>
    <property type="match status" value="1"/>
</dbReference>
<dbReference type="InterPro" id="IPR052044">
    <property type="entry name" value="PKS_Associated_Protein"/>
</dbReference>
<proteinExistence type="predicted"/>
<gene>
    <name evidence="1" type="ORF">C0099_14220</name>
</gene>